<organism evidence="8 10">
    <name type="scientific">Halobacterium salinarum (strain ATCC 33171 / DSM 3754 / JCM 8978 / NBRC 102687 / NCIMB 764 / 91-R6)</name>
    <dbReference type="NCBI Taxonomy" id="2597657"/>
    <lineage>
        <taxon>Archaea</taxon>
        <taxon>Methanobacteriati</taxon>
        <taxon>Methanobacteriota</taxon>
        <taxon>Stenosarchaea group</taxon>
        <taxon>Halobacteria</taxon>
        <taxon>Halobacteriales</taxon>
        <taxon>Halobacteriaceae</taxon>
        <taxon>Halobacterium</taxon>
    </lineage>
</organism>
<evidence type="ECO:0000256" key="3">
    <source>
        <dbReference type="ARBA" id="ARBA00022759"/>
    </source>
</evidence>
<evidence type="ECO:0000313" key="9">
    <source>
        <dbReference type="EMBL" id="TYO82415.1"/>
    </source>
</evidence>
<evidence type="ECO:0000256" key="1">
    <source>
        <dbReference type="ARBA" id="ARBA00022552"/>
    </source>
</evidence>
<dbReference type="PANTHER" id="PTHR39159:SF1">
    <property type="entry name" value="UPF0374 PROTEIN YGAC"/>
    <property type="match status" value="1"/>
</dbReference>
<dbReference type="InterPro" id="IPR050212">
    <property type="entry name" value="Ntdp-like"/>
</dbReference>
<reference evidence="9 11" key="2">
    <citation type="submission" date="2019-07" db="EMBL/GenBank/DDBJ databases">
        <title>Genomic Encyclopedia of Archaeal and Bacterial Type Strains, Phase II (KMG-II): from individual species to whole genera.</title>
        <authorList>
            <person name="Goeker M."/>
        </authorList>
    </citation>
    <scope>NUCLEOTIDE SEQUENCE [LARGE SCALE GENOMIC DNA]</scope>
    <source>
        <strain evidence="9 11">DSM 3754</strain>
    </source>
</reference>
<keyword evidence="4 6" id="KW-0378">Hydrolase</keyword>
<dbReference type="Proteomes" id="UP000323075">
    <property type="component" value="Unassembled WGS sequence"/>
</dbReference>
<keyword evidence="1 6" id="KW-0698">rRNA processing</keyword>
<sequence>MTRVRVRGIYATALTQLLRNAGLDVVAASPPIRARFPDADLGAAEPHADIRMTPDRQGVGITAHGDDHARAVRAVVADLPRDTFVWPDPVPRGAVFDAAVDHTVGGGAILDLGDDREAYLPFGAVDDHVTDGDTLRVAIRDPAPPWHDDRPRATATITVSGALASLDRGVDALVAGAATDRAELARATELLDPDIPDNWGVYWEYDGADASLDARGTALDTLAARADRLEATLADADGGDTPGLVAAPDTTLWAWFGRETRCALDDHRRTVAATMPGHHRIKAGSDAASDAVDFAEALGASVDEFPFGAVTDQFGPSVGASIEIQHGKPDGALISLGRGEVTDRSAENARITVEREMTGGGTYDALGVAREAGDTATTRFTEGNWWYPTVYRSEDGERKGTYLNVCTPVEVFPDAVRYVDLHVDVIKHADGAVEIVDREELQDCVADGLVSEELAEKALSVAERVQSAVAE</sequence>
<dbReference type="EC" id="3.1.26.-" evidence="6"/>
<dbReference type="RefSeq" id="WP_136360999.1">
    <property type="nucleotide sequence ID" value="NZ_VRYN01000001.1"/>
</dbReference>
<dbReference type="HAMAP" id="MF_01910">
    <property type="entry name" value="RNA_binding_AU_1"/>
    <property type="match status" value="1"/>
</dbReference>
<dbReference type="Gene3D" id="2.40.380.10">
    <property type="entry name" value="FomD-like"/>
    <property type="match status" value="1"/>
</dbReference>
<feature type="domain" description="DUF402" evidence="7">
    <location>
        <begin position="330"/>
        <end position="470"/>
    </location>
</feature>
<evidence type="ECO:0000256" key="2">
    <source>
        <dbReference type="ARBA" id="ARBA00022722"/>
    </source>
</evidence>
<dbReference type="PIRSF" id="PIRSF018644">
    <property type="entry name" value="RNA-binding_FAU-1"/>
    <property type="match status" value="1"/>
</dbReference>
<keyword evidence="2 6" id="KW-0540">Nuclease</keyword>
<protein>
    <recommendedName>
        <fullName evidence="6">Probable ribonuclease FAU-1</fullName>
        <ecNumber evidence="6">3.1.26.-</ecNumber>
    </recommendedName>
    <alternativeName>
        <fullName evidence="6">RNA-binding protein FAU-1</fullName>
    </alternativeName>
</protein>
<dbReference type="EMBL" id="CP038631">
    <property type="protein sequence ID" value="QCC43921.1"/>
    <property type="molecule type" value="Genomic_DNA"/>
</dbReference>
<dbReference type="Pfam" id="PF04167">
    <property type="entry name" value="DUF402"/>
    <property type="match status" value="1"/>
</dbReference>
<reference evidence="8" key="3">
    <citation type="journal article" name="MicrobiologyOpen">
        <title>Whole-genome comparison between the type strain of Halobacterium salinarum (DSM 3754(T)) and the laboratory strains R1 and NRC-1.</title>
        <authorList>
            <person name="Pfeiffer F."/>
            <person name="Losensky G."/>
            <person name="Marchfelder A."/>
            <person name="Habermann B."/>
            <person name="Dyall-Smith M."/>
        </authorList>
    </citation>
    <scope>NUCLEOTIDE SEQUENCE</scope>
    <source>
        <strain evidence="8">91-R6</strain>
    </source>
</reference>
<dbReference type="AlphaFoldDB" id="A0A4D6GQW8"/>
<dbReference type="GO" id="GO:0016891">
    <property type="term" value="F:RNA endonuclease activity producing 5'-phosphomonoesters, hydrolytic mechanism"/>
    <property type="evidence" value="ECO:0007669"/>
    <property type="project" value="UniProtKB-UniRule"/>
</dbReference>
<evidence type="ECO:0000256" key="4">
    <source>
        <dbReference type="ARBA" id="ARBA00022801"/>
    </source>
</evidence>
<comment type="similarity">
    <text evidence="6">Belongs to the FAU-1 family.</text>
</comment>
<accession>A0A4D6GQW8</accession>
<gene>
    <name evidence="8" type="primary">aubA</name>
    <name evidence="6" type="synonym">fau-1</name>
    <name evidence="9" type="ORF">APQ99_00944</name>
    <name evidence="8" type="ORF">HBSAL_00870</name>
</gene>
<evidence type="ECO:0000313" key="10">
    <source>
        <dbReference type="Proteomes" id="UP000296216"/>
    </source>
</evidence>
<dbReference type="InterPro" id="IPR035930">
    <property type="entry name" value="FomD-like_sf"/>
</dbReference>
<dbReference type="InterPro" id="IPR016730">
    <property type="entry name" value="RNA-bd_FAU-1"/>
</dbReference>
<keyword evidence="3 6" id="KW-0255">Endonuclease</keyword>
<dbReference type="GO" id="GO:0035925">
    <property type="term" value="F:mRNA 3'-UTR AU-rich region binding"/>
    <property type="evidence" value="ECO:0007669"/>
    <property type="project" value="UniProtKB-UniRule"/>
</dbReference>
<evidence type="ECO:0000256" key="6">
    <source>
        <dbReference type="HAMAP-Rule" id="MF_01910"/>
    </source>
</evidence>
<dbReference type="GO" id="GO:0006364">
    <property type="term" value="P:rRNA processing"/>
    <property type="evidence" value="ECO:0007669"/>
    <property type="project" value="UniProtKB-UniRule"/>
</dbReference>
<evidence type="ECO:0000313" key="11">
    <source>
        <dbReference type="Proteomes" id="UP000323075"/>
    </source>
</evidence>
<proteinExistence type="inferred from homology"/>
<name>A0A4D6GQW8_HALS9</name>
<evidence type="ECO:0000259" key="7">
    <source>
        <dbReference type="Pfam" id="PF04167"/>
    </source>
</evidence>
<dbReference type="EMBL" id="VRYN01000001">
    <property type="protein sequence ID" value="TYO82415.1"/>
    <property type="molecule type" value="Genomic_DNA"/>
</dbReference>
<dbReference type="Proteomes" id="UP000296216">
    <property type="component" value="Chromosome"/>
</dbReference>
<dbReference type="SUPFAM" id="SSF159234">
    <property type="entry name" value="FomD-like"/>
    <property type="match status" value="1"/>
</dbReference>
<evidence type="ECO:0000256" key="5">
    <source>
        <dbReference type="ARBA" id="ARBA00022884"/>
    </source>
</evidence>
<reference evidence="8 10" key="1">
    <citation type="journal article" date="2019" name="Microbiol. Resour. Announc.">
        <title>The Genome Sequence of the Halobacterium salinarum Type Strain Is Closely Related to That of Laboratory Strains NRC-1 and R1.</title>
        <authorList>
            <person name="Pfeiffer F."/>
            <person name="Marchfelder A."/>
            <person name="Habermann B."/>
            <person name="Dyall-Smith M.L."/>
        </authorList>
    </citation>
    <scope>NUCLEOTIDE SEQUENCE [LARGE SCALE GENOMIC DNA]</scope>
    <source>
        <strain evidence="8">91-R6</strain>
        <strain evidence="10">ATCC 33171 / DSM 3754 / JCM 8978 / NBRC 102687 / NCIMB 764 / 91-R6</strain>
    </source>
</reference>
<comment type="function">
    <text evidence="6">Probable RNase involved in rRNA stability through maturation and/or degradation of precursor rRNAs. Binds to RNA in loop regions with AU-rich sequences.</text>
</comment>
<keyword evidence="5 6" id="KW-0694">RNA-binding</keyword>
<dbReference type="InterPro" id="IPR007295">
    <property type="entry name" value="DUF402"/>
</dbReference>
<evidence type="ECO:0000313" key="8">
    <source>
        <dbReference type="EMBL" id="QCC43921.1"/>
    </source>
</evidence>
<dbReference type="PANTHER" id="PTHR39159">
    <property type="match status" value="1"/>
</dbReference>
<dbReference type="GeneID" id="39854048"/>